<dbReference type="Gene3D" id="3.60.15.10">
    <property type="entry name" value="Ribonuclease Z/Hydroxyacylglutathione hydrolase-like"/>
    <property type="match status" value="1"/>
</dbReference>
<name>A0A645C087_9ZZZZ</name>
<feature type="domain" description="Zn-dependent metallo-hydrolase RNA specificity" evidence="1">
    <location>
        <begin position="137"/>
        <end position="172"/>
    </location>
</feature>
<dbReference type="InterPro" id="IPR011108">
    <property type="entry name" value="RMMBL"/>
</dbReference>
<gene>
    <name evidence="2" type="ORF">SDC9_115667</name>
</gene>
<dbReference type="AlphaFoldDB" id="A0A645C087"/>
<organism evidence="2">
    <name type="scientific">bioreactor metagenome</name>
    <dbReference type="NCBI Taxonomy" id="1076179"/>
    <lineage>
        <taxon>unclassified sequences</taxon>
        <taxon>metagenomes</taxon>
        <taxon>ecological metagenomes</taxon>
    </lineage>
</organism>
<comment type="caution">
    <text evidence="2">The sequence shown here is derived from an EMBL/GenBank/DDBJ whole genome shotgun (WGS) entry which is preliminary data.</text>
</comment>
<sequence length="191" mass="21691">MAGTNIDRLVTVYKAARQANRVLLQDLYLAAISTAAGGNIPRPRDFLDVRVFTTTGADERYEQLKSYGNARIGKDQIANLDQRFVMCVRPSMRTYLEKLSKLKSFDNGVLLYSMWEGYKEHADMADFLNFMRAKGVRIVSLHTSGHADCDTIDALVEKIKPSVIIPVHTENSAWFSRYQDIDIVEDQVFSF</sequence>
<evidence type="ECO:0000259" key="1">
    <source>
        <dbReference type="Pfam" id="PF07521"/>
    </source>
</evidence>
<reference evidence="2" key="1">
    <citation type="submission" date="2019-08" db="EMBL/GenBank/DDBJ databases">
        <authorList>
            <person name="Kucharzyk K."/>
            <person name="Murdoch R.W."/>
            <person name="Higgins S."/>
            <person name="Loffler F."/>
        </authorList>
    </citation>
    <scope>NUCLEOTIDE SEQUENCE</scope>
</reference>
<accession>A0A645C087</accession>
<dbReference type="EMBL" id="VSSQ01022429">
    <property type="protein sequence ID" value="MPM68733.1"/>
    <property type="molecule type" value="Genomic_DNA"/>
</dbReference>
<evidence type="ECO:0000313" key="2">
    <source>
        <dbReference type="EMBL" id="MPM68733.1"/>
    </source>
</evidence>
<proteinExistence type="predicted"/>
<dbReference type="InterPro" id="IPR036866">
    <property type="entry name" value="RibonucZ/Hydroxyglut_hydro"/>
</dbReference>
<dbReference type="InterPro" id="IPR042173">
    <property type="entry name" value="RNase_J_2"/>
</dbReference>
<dbReference type="Gene3D" id="3.40.50.10710">
    <property type="entry name" value="Metallo-hydrolase/oxidoreductase"/>
    <property type="match status" value="1"/>
</dbReference>
<protein>
    <recommendedName>
        <fullName evidence="1">Zn-dependent metallo-hydrolase RNA specificity domain-containing protein</fullName>
    </recommendedName>
</protein>
<dbReference type="Pfam" id="PF07521">
    <property type="entry name" value="RMMBL"/>
    <property type="match status" value="1"/>
</dbReference>
<dbReference type="SUPFAM" id="SSF56281">
    <property type="entry name" value="Metallo-hydrolase/oxidoreductase"/>
    <property type="match status" value="1"/>
</dbReference>